<name>A0A4S2KCV4_OPIFE</name>
<feature type="coiled-coil region" evidence="1">
    <location>
        <begin position="27"/>
        <end position="61"/>
    </location>
</feature>
<reference evidence="2 3" key="1">
    <citation type="journal article" date="2019" name="BMC Genomics">
        <title>New insights from Opisthorchis felineus genome: update on genomics of the epidemiologically important liver flukes.</title>
        <authorList>
            <person name="Ershov N.I."/>
            <person name="Mordvinov V.A."/>
            <person name="Prokhortchouk E.B."/>
            <person name="Pakharukova M.Y."/>
            <person name="Gunbin K.V."/>
            <person name="Ustyantsev K."/>
            <person name="Genaev M.A."/>
            <person name="Blinov A.G."/>
            <person name="Mazur A."/>
            <person name="Boulygina E."/>
            <person name="Tsygankova S."/>
            <person name="Khrameeva E."/>
            <person name="Chekanov N."/>
            <person name="Fan G."/>
            <person name="Xiao A."/>
            <person name="Zhang H."/>
            <person name="Xu X."/>
            <person name="Yang H."/>
            <person name="Solovyev V."/>
            <person name="Lee S.M."/>
            <person name="Liu X."/>
            <person name="Afonnikov D.A."/>
            <person name="Skryabin K.G."/>
        </authorList>
    </citation>
    <scope>NUCLEOTIDE SEQUENCE [LARGE SCALE GENOMIC DNA]</scope>
    <source>
        <strain evidence="2">AK-0245</strain>
        <tissue evidence="2">Whole organism</tissue>
    </source>
</reference>
<gene>
    <name evidence="2" type="ORF">CRM22_011058</name>
</gene>
<proteinExistence type="predicted"/>
<organism evidence="2 3">
    <name type="scientific">Opisthorchis felineus</name>
    <dbReference type="NCBI Taxonomy" id="147828"/>
    <lineage>
        <taxon>Eukaryota</taxon>
        <taxon>Metazoa</taxon>
        <taxon>Spiralia</taxon>
        <taxon>Lophotrochozoa</taxon>
        <taxon>Platyhelminthes</taxon>
        <taxon>Trematoda</taxon>
        <taxon>Digenea</taxon>
        <taxon>Opisthorchiida</taxon>
        <taxon>Opisthorchiata</taxon>
        <taxon>Opisthorchiidae</taxon>
        <taxon>Opisthorchis</taxon>
    </lineage>
</organism>
<evidence type="ECO:0000313" key="2">
    <source>
        <dbReference type="EMBL" id="TGZ47103.1"/>
    </source>
</evidence>
<dbReference type="Proteomes" id="UP000308267">
    <property type="component" value="Unassembled WGS sequence"/>
</dbReference>
<dbReference type="STRING" id="147828.A0A4S2KCV4"/>
<dbReference type="AlphaFoldDB" id="A0A4S2KCV4"/>
<comment type="caution">
    <text evidence="2">The sequence shown here is derived from an EMBL/GenBank/DDBJ whole genome shotgun (WGS) entry which is preliminary data.</text>
</comment>
<evidence type="ECO:0000256" key="1">
    <source>
        <dbReference type="SAM" id="Coils"/>
    </source>
</evidence>
<evidence type="ECO:0000313" key="3">
    <source>
        <dbReference type="Proteomes" id="UP000308267"/>
    </source>
</evidence>
<dbReference type="EMBL" id="SJOL01011959">
    <property type="protein sequence ID" value="TGZ47103.1"/>
    <property type="molecule type" value="Genomic_DNA"/>
</dbReference>
<protein>
    <submittedName>
        <fullName evidence="2">Uncharacterized protein</fullName>
    </submittedName>
</protein>
<dbReference type="OrthoDB" id="3176171at2759"/>
<accession>A0A4S2KCV4</accession>
<keyword evidence="3" id="KW-1185">Reference proteome</keyword>
<keyword evidence="1" id="KW-0175">Coiled coil</keyword>
<sequence length="78" mass="9200">MSDQLTKPSFGTAERLDEEFTVMRLYISKMKTEAKSLQSRVRQLEEERVQHVQLMRKSEDESKDLRTRLHGVSCLLFP</sequence>